<evidence type="ECO:0000313" key="5">
    <source>
        <dbReference type="Proteomes" id="UP000000707"/>
    </source>
</evidence>
<dbReference type="Pfam" id="PF08524">
    <property type="entry name" value="rRNA_processing"/>
    <property type="match status" value="1"/>
</dbReference>
<dbReference type="GeneID" id="18250784"/>
<keyword evidence="5" id="KW-1185">Reference proteome</keyword>
<dbReference type="OrthoDB" id="2135053at2759"/>
<dbReference type="EMBL" id="GL996524">
    <property type="protein sequence ID" value="EGV63476.1"/>
    <property type="molecule type" value="Genomic_DNA"/>
</dbReference>
<name>G3B6I4_CANTC</name>
<proteinExistence type="inferred from homology"/>
<evidence type="ECO:0000256" key="2">
    <source>
        <dbReference type="ARBA" id="ARBA00018780"/>
    </source>
</evidence>
<feature type="region of interest" description="Disordered" evidence="3">
    <location>
        <begin position="38"/>
        <end position="157"/>
    </location>
</feature>
<accession>G3B6I4</accession>
<organism evidence="5">
    <name type="scientific">Candida tenuis (strain ATCC 10573 / BCRC 21748 / CBS 615 / JCM 9827 / NBRC 10315 / NRRL Y-1498 / VKM Y-70)</name>
    <name type="common">Yeast</name>
    <name type="synonym">Yamadazyma tenuis</name>
    <dbReference type="NCBI Taxonomy" id="590646"/>
    <lineage>
        <taxon>Eukaryota</taxon>
        <taxon>Fungi</taxon>
        <taxon>Dikarya</taxon>
        <taxon>Ascomycota</taxon>
        <taxon>Saccharomycotina</taxon>
        <taxon>Pichiomycetes</taxon>
        <taxon>Debaryomycetaceae</taxon>
        <taxon>Yamadazyma</taxon>
    </lineage>
</organism>
<dbReference type="HOGENOM" id="CLU_105541_0_0_1"/>
<dbReference type="InterPro" id="IPR013730">
    <property type="entry name" value="Fyv7/TAP26"/>
</dbReference>
<dbReference type="AlphaFoldDB" id="G3B6I4"/>
<evidence type="ECO:0000256" key="3">
    <source>
        <dbReference type="SAM" id="MobiDB-lite"/>
    </source>
</evidence>
<comment type="similarity">
    <text evidence="1">Belongs to the FYV7 family.</text>
</comment>
<evidence type="ECO:0000256" key="1">
    <source>
        <dbReference type="ARBA" id="ARBA00006800"/>
    </source>
</evidence>
<sequence length="157" mass="18817">MSGGRKFDSKKYKDLRDFKSKEIKRSLVHRARLRKNYFKLIEKEGGRPSTDPVDELKKEPTKGENTHRETKGPRHERNDVKKSNLTYYEKSQLIKQRKEEKRQAILQDVRERRDKIEKSNQQRDRMKEKLSQKTKHGQPLMGPRINNLLDKIKKDMS</sequence>
<dbReference type="Proteomes" id="UP000000707">
    <property type="component" value="Unassembled WGS sequence"/>
</dbReference>
<protein>
    <recommendedName>
        <fullName evidence="2">rRNA-processing protein FYV7</fullName>
    </recommendedName>
</protein>
<feature type="compositionally biased region" description="Basic and acidic residues" evidence="3">
    <location>
        <begin position="96"/>
        <end position="131"/>
    </location>
</feature>
<dbReference type="STRING" id="590646.G3B6I4"/>
<dbReference type="KEGG" id="cten:18250784"/>
<evidence type="ECO:0000313" key="4">
    <source>
        <dbReference type="EMBL" id="EGV63476.1"/>
    </source>
</evidence>
<feature type="compositionally biased region" description="Basic and acidic residues" evidence="3">
    <location>
        <begin position="54"/>
        <end position="82"/>
    </location>
</feature>
<reference evidence="4 5" key="1">
    <citation type="journal article" date="2011" name="Proc. Natl. Acad. Sci. U.S.A.">
        <title>Comparative genomics of xylose-fermenting fungi for enhanced biofuel production.</title>
        <authorList>
            <person name="Wohlbach D.J."/>
            <person name="Kuo A."/>
            <person name="Sato T.K."/>
            <person name="Potts K.M."/>
            <person name="Salamov A.A."/>
            <person name="LaButti K.M."/>
            <person name="Sun H."/>
            <person name="Clum A."/>
            <person name="Pangilinan J.L."/>
            <person name="Lindquist E.A."/>
            <person name="Lucas S."/>
            <person name="Lapidus A."/>
            <person name="Jin M."/>
            <person name="Gunawan C."/>
            <person name="Balan V."/>
            <person name="Dale B.E."/>
            <person name="Jeffries T.W."/>
            <person name="Zinkel R."/>
            <person name="Barry K.W."/>
            <person name="Grigoriev I.V."/>
            <person name="Gasch A.P."/>
        </authorList>
    </citation>
    <scope>NUCLEOTIDE SEQUENCE [LARGE SCALE GENOMIC DNA]</scope>
    <source>
        <strain evidence="5">ATCC 10573 / BCRC 21748 / CBS 615 / JCM 9827 / NBRC 10315 / NRRL Y-1498 / VKM Y-70</strain>
    </source>
</reference>
<gene>
    <name evidence="4" type="ORF">CANTEDRAFT_98573</name>
</gene>
<dbReference type="eggNOG" id="KOG4851">
    <property type="taxonomic scope" value="Eukaryota"/>
</dbReference>